<dbReference type="Proteomes" id="UP001209257">
    <property type="component" value="Unassembled WGS sequence"/>
</dbReference>
<sequence>MQRTIRFILMLIPAFIVTYGFASIFHTQSVLARLARLDVTIPLTERLATIMFDLAGLLPTYGLAILIMLTLALGSAGILGRHLPHRGALYSLMCAVAGATGMLVMLLAMHPLMDVTLIAGARGVGGKLLQCSAGFLGGLTFAISHQLLPRRFKSKR</sequence>
<evidence type="ECO:0000313" key="2">
    <source>
        <dbReference type="EMBL" id="MCU7553100.1"/>
    </source>
</evidence>
<accession>A0ABT2VIV0</accession>
<feature type="transmembrane region" description="Helical" evidence="1">
    <location>
        <begin position="127"/>
        <end position="148"/>
    </location>
</feature>
<name>A0ABT2VIV0_9ALTE</name>
<keyword evidence="1" id="KW-0472">Membrane</keyword>
<feature type="transmembrane region" description="Helical" evidence="1">
    <location>
        <begin position="87"/>
        <end position="107"/>
    </location>
</feature>
<feature type="transmembrane region" description="Helical" evidence="1">
    <location>
        <begin position="7"/>
        <end position="25"/>
    </location>
</feature>
<comment type="caution">
    <text evidence="2">The sequence shown here is derived from an EMBL/GenBank/DDBJ whole genome shotgun (WGS) entry which is preliminary data.</text>
</comment>
<reference evidence="3" key="1">
    <citation type="submission" date="2023-07" db="EMBL/GenBank/DDBJ databases">
        <title>Study on multiphase classification of strain Alteromonas salexigens isolated from the Yellow Sea.</title>
        <authorList>
            <person name="Sun L."/>
        </authorList>
    </citation>
    <scope>NUCLEOTIDE SEQUENCE [LARGE SCALE GENOMIC DNA]</scope>
    <source>
        <strain evidence="3">ASW11-19</strain>
    </source>
</reference>
<dbReference type="EMBL" id="JAOTJC010000002">
    <property type="protein sequence ID" value="MCU7553100.1"/>
    <property type="molecule type" value="Genomic_DNA"/>
</dbReference>
<organism evidence="2 3">
    <name type="scientific">Alteromonas salexigens</name>
    <dbReference type="NCBI Taxonomy" id="2982530"/>
    <lineage>
        <taxon>Bacteria</taxon>
        <taxon>Pseudomonadati</taxon>
        <taxon>Pseudomonadota</taxon>
        <taxon>Gammaproteobacteria</taxon>
        <taxon>Alteromonadales</taxon>
        <taxon>Alteromonadaceae</taxon>
        <taxon>Alteromonas/Salinimonas group</taxon>
        <taxon>Alteromonas</taxon>
    </lineage>
</organism>
<dbReference type="RefSeq" id="WP_262991787.1">
    <property type="nucleotide sequence ID" value="NZ_JAOTJC010000002.1"/>
</dbReference>
<feature type="transmembrane region" description="Helical" evidence="1">
    <location>
        <begin position="61"/>
        <end position="80"/>
    </location>
</feature>
<protein>
    <submittedName>
        <fullName evidence="2">Uncharacterized protein</fullName>
    </submittedName>
</protein>
<gene>
    <name evidence="2" type="ORF">OCL06_00650</name>
</gene>
<evidence type="ECO:0000313" key="3">
    <source>
        <dbReference type="Proteomes" id="UP001209257"/>
    </source>
</evidence>
<keyword evidence="1" id="KW-0812">Transmembrane</keyword>
<evidence type="ECO:0000256" key="1">
    <source>
        <dbReference type="SAM" id="Phobius"/>
    </source>
</evidence>
<keyword evidence="3" id="KW-1185">Reference proteome</keyword>
<proteinExistence type="predicted"/>
<keyword evidence="1" id="KW-1133">Transmembrane helix</keyword>